<dbReference type="PANTHER" id="PTHR28360">
    <property type="entry name" value="DYNACTIN SUBUNIT 3"/>
    <property type="match status" value="1"/>
</dbReference>
<dbReference type="PANTHER" id="PTHR28360:SF1">
    <property type="entry name" value="DYNACTIN SUBUNIT 3"/>
    <property type="match status" value="1"/>
</dbReference>
<comment type="caution">
    <text evidence="2">The sequence shown here is derived from an EMBL/GenBank/DDBJ whole genome shotgun (WGS) entry which is preliminary data.</text>
</comment>
<dbReference type="AlphaFoldDB" id="A0A4U7AS34"/>
<dbReference type="GO" id="GO:0005869">
    <property type="term" value="C:dynactin complex"/>
    <property type="evidence" value="ECO:0007669"/>
    <property type="project" value="InterPro"/>
</dbReference>
<dbReference type="InterPro" id="IPR009991">
    <property type="entry name" value="DCTN3"/>
</dbReference>
<dbReference type="GO" id="GO:0061640">
    <property type="term" value="P:cytoskeleton-dependent cytokinesis"/>
    <property type="evidence" value="ECO:0007669"/>
    <property type="project" value="InterPro"/>
</dbReference>
<proteinExistence type="predicted"/>
<organism evidence="2 3">
    <name type="scientific">Elsinoe australis</name>
    <dbReference type="NCBI Taxonomy" id="40998"/>
    <lineage>
        <taxon>Eukaryota</taxon>
        <taxon>Fungi</taxon>
        <taxon>Dikarya</taxon>
        <taxon>Ascomycota</taxon>
        <taxon>Pezizomycotina</taxon>
        <taxon>Dothideomycetes</taxon>
        <taxon>Dothideomycetidae</taxon>
        <taxon>Myriangiales</taxon>
        <taxon>Elsinoaceae</taxon>
        <taxon>Elsinoe</taxon>
    </lineage>
</organism>
<evidence type="ECO:0000313" key="3">
    <source>
        <dbReference type="Proteomes" id="UP000308133"/>
    </source>
</evidence>
<evidence type="ECO:0000313" key="2">
    <source>
        <dbReference type="EMBL" id="TKX20799.1"/>
    </source>
</evidence>
<dbReference type="Pfam" id="PF07426">
    <property type="entry name" value="Dynactin_p22"/>
    <property type="match status" value="1"/>
</dbReference>
<sequence length="207" mass="23242">MDSNHSRLARQTLSLLEERLKKLQLLIHGTESDDSSARDTSPATTVTVRLQAVDKALNKLEQESTSIKELLRLHKNQRADLDIVDEHRVDQDDESVAAALVLSHTSQFQSTASQLRSVQDAPVPDSSSSTHVIAQVPRMKQALARAERQEQQMSELRAQSAAIISRWHQVGVLGVGELVSEWDDRLRDAERSIRQAQARRKREVEAV</sequence>
<accession>A0A4U7AS34</accession>
<feature type="coiled-coil region" evidence="1">
    <location>
        <begin position="139"/>
        <end position="206"/>
    </location>
</feature>
<name>A0A4U7AS34_9PEZI</name>
<dbReference type="Proteomes" id="UP000308133">
    <property type="component" value="Unassembled WGS sequence"/>
</dbReference>
<reference evidence="2 3" key="1">
    <citation type="submission" date="2018-02" db="EMBL/GenBank/DDBJ databases">
        <title>Draft genome sequences of Elsinoe sp., causing black scab on jojoba.</title>
        <authorList>
            <person name="Stodart B."/>
            <person name="Jeffress S."/>
            <person name="Ash G."/>
            <person name="Arun Chinnappa K."/>
        </authorList>
    </citation>
    <scope>NUCLEOTIDE SEQUENCE [LARGE SCALE GENOMIC DNA]</scope>
    <source>
        <strain evidence="2 3">Hillstone_2</strain>
    </source>
</reference>
<evidence type="ECO:0000256" key="1">
    <source>
        <dbReference type="SAM" id="Coils"/>
    </source>
</evidence>
<gene>
    <name evidence="2" type="ORF">C1H76_7187</name>
</gene>
<feature type="coiled-coil region" evidence="1">
    <location>
        <begin position="6"/>
        <end position="77"/>
    </location>
</feature>
<dbReference type="EMBL" id="PTQR01000086">
    <property type="protein sequence ID" value="TKX20799.1"/>
    <property type="molecule type" value="Genomic_DNA"/>
</dbReference>
<keyword evidence="1" id="KW-0175">Coiled coil</keyword>
<protein>
    <submittedName>
        <fullName evidence="2">Uncharacterized protein</fullName>
    </submittedName>
</protein>